<evidence type="ECO:0000313" key="5">
    <source>
        <dbReference type="Proteomes" id="UP000178068"/>
    </source>
</evidence>
<feature type="region of interest" description="Disordered" evidence="1">
    <location>
        <begin position="365"/>
        <end position="385"/>
    </location>
</feature>
<evidence type="ECO:0000256" key="1">
    <source>
        <dbReference type="SAM" id="MobiDB-lite"/>
    </source>
</evidence>
<dbReference type="Pfam" id="PF13399">
    <property type="entry name" value="LytR_C"/>
    <property type="match status" value="1"/>
</dbReference>
<protein>
    <recommendedName>
        <fullName evidence="3">LytR/CpsA/Psr regulator C-terminal domain-containing protein</fullName>
    </recommendedName>
</protein>
<evidence type="ECO:0000313" key="4">
    <source>
        <dbReference type="EMBL" id="OGY29379.1"/>
    </source>
</evidence>
<dbReference type="EMBL" id="MHCZ01000034">
    <property type="protein sequence ID" value="OGY29379.1"/>
    <property type="molecule type" value="Genomic_DNA"/>
</dbReference>
<sequence>MFEPKTISLVFSDLAIKACCLKRVRGGHKVVFLVEKKLPPGCVFNGRIADLAVFEENLKDFYRENFPHFKNKKARLGINEQEVFFSAENKPAGHETLLSQTARSLEADLPFKTSEAKIALQTTDPDTFQVVAVDGKILKSTVASFTKIGFEIETAFPLPQALQALVGSQRDPYVLISSEENNLLFFVCHQNTIVFSSSLYLKAQIESSKDPINKTTDEVLEEYSQRFPDAIQLRNIFLVGKDSETLKSFFLERSFNPAIIPFLDQIDYQYREDLINNHRLLALAAKKEAQIEFLPLTRQLQAGRSSINLAFSKRVVLLILVVLFALALLGLGYIFFGRGWLNRNGKVVNNSGTSKKVATESTLLKPKEPTVPPEPKIATPTPTQTPAVNRADYSVRILNGSGAASAAGSARDFLVAKGYQINSVGNADNFNYLSTQVQIKASKAAINEILTKDLKERYDLISGSPLAESEPFDILVTIGKK</sequence>
<dbReference type="Proteomes" id="UP000178068">
    <property type="component" value="Unassembled WGS sequence"/>
</dbReference>
<keyword evidence="2" id="KW-0472">Membrane</keyword>
<organism evidence="4 5">
    <name type="scientific">Candidatus Woykebacteria bacterium RIFCSPHIGHO2_12_FULL_45_10</name>
    <dbReference type="NCBI Taxonomy" id="1802603"/>
    <lineage>
        <taxon>Bacteria</taxon>
        <taxon>Candidatus Woykeibacteriota</taxon>
    </lineage>
</organism>
<dbReference type="Gene3D" id="3.30.70.2390">
    <property type="match status" value="1"/>
</dbReference>
<dbReference type="InterPro" id="IPR027381">
    <property type="entry name" value="LytR/CpsA/Psr_C"/>
</dbReference>
<dbReference type="AlphaFoldDB" id="A0A1G1WNV6"/>
<evidence type="ECO:0000259" key="3">
    <source>
        <dbReference type="Pfam" id="PF13399"/>
    </source>
</evidence>
<keyword evidence="2" id="KW-1133">Transmembrane helix</keyword>
<dbReference type="Gene3D" id="3.30.420.40">
    <property type="match status" value="1"/>
</dbReference>
<proteinExistence type="predicted"/>
<gene>
    <name evidence="4" type="ORF">A3F35_01460</name>
</gene>
<accession>A0A1G1WNV6</accession>
<name>A0A1G1WNV6_9BACT</name>
<comment type="caution">
    <text evidence="4">The sequence shown here is derived from an EMBL/GenBank/DDBJ whole genome shotgun (WGS) entry which is preliminary data.</text>
</comment>
<feature type="transmembrane region" description="Helical" evidence="2">
    <location>
        <begin position="315"/>
        <end position="336"/>
    </location>
</feature>
<reference evidence="4 5" key="1">
    <citation type="journal article" date="2016" name="Nat. Commun.">
        <title>Thousands of microbial genomes shed light on interconnected biogeochemical processes in an aquifer system.</title>
        <authorList>
            <person name="Anantharaman K."/>
            <person name="Brown C.T."/>
            <person name="Hug L.A."/>
            <person name="Sharon I."/>
            <person name="Castelle C.J."/>
            <person name="Probst A.J."/>
            <person name="Thomas B.C."/>
            <person name="Singh A."/>
            <person name="Wilkins M.J."/>
            <person name="Karaoz U."/>
            <person name="Brodie E.L."/>
            <person name="Williams K.H."/>
            <person name="Hubbard S.S."/>
            <person name="Banfield J.F."/>
        </authorList>
    </citation>
    <scope>NUCLEOTIDE SEQUENCE [LARGE SCALE GENOMIC DNA]</scope>
</reference>
<dbReference type="STRING" id="1802603.A3F35_01460"/>
<feature type="domain" description="LytR/CpsA/Psr regulator C-terminal" evidence="3">
    <location>
        <begin position="393"/>
        <end position="450"/>
    </location>
</feature>
<keyword evidence="2" id="KW-0812">Transmembrane</keyword>
<evidence type="ECO:0000256" key="2">
    <source>
        <dbReference type="SAM" id="Phobius"/>
    </source>
</evidence>